<dbReference type="RefSeq" id="WP_378138258.1">
    <property type="nucleotide sequence ID" value="NZ_JBHSMI010000052.1"/>
</dbReference>
<evidence type="ECO:0000256" key="1">
    <source>
        <dbReference type="ARBA" id="ARBA00022491"/>
    </source>
</evidence>
<evidence type="ECO:0000256" key="3">
    <source>
        <dbReference type="ARBA" id="ARBA00023125"/>
    </source>
</evidence>
<dbReference type="SMART" id="SM00345">
    <property type="entry name" value="HTH_GNTR"/>
    <property type="match status" value="1"/>
</dbReference>
<feature type="domain" description="HTH gntR-type" evidence="5">
    <location>
        <begin position="5"/>
        <end position="73"/>
    </location>
</feature>
<dbReference type="PROSITE" id="PS50949">
    <property type="entry name" value="HTH_GNTR"/>
    <property type="match status" value="1"/>
</dbReference>
<evidence type="ECO:0000259" key="5">
    <source>
        <dbReference type="PROSITE" id="PS50949"/>
    </source>
</evidence>
<reference evidence="7" key="1">
    <citation type="journal article" date="2019" name="Int. J. Syst. Evol. Microbiol.">
        <title>The Global Catalogue of Microorganisms (GCM) 10K type strain sequencing project: providing services to taxonomists for standard genome sequencing and annotation.</title>
        <authorList>
            <consortium name="The Broad Institute Genomics Platform"/>
            <consortium name="The Broad Institute Genome Sequencing Center for Infectious Disease"/>
            <person name="Wu L."/>
            <person name="Ma J."/>
        </authorList>
    </citation>
    <scope>NUCLEOTIDE SEQUENCE [LARGE SCALE GENOMIC DNA]</scope>
    <source>
        <strain evidence="7">CGMCC 1.18575</strain>
    </source>
</reference>
<dbReference type="PRINTS" id="PR00035">
    <property type="entry name" value="HTHGNTR"/>
</dbReference>
<dbReference type="InterPro" id="IPR028082">
    <property type="entry name" value="Peripla_BP_I"/>
</dbReference>
<evidence type="ECO:0000256" key="2">
    <source>
        <dbReference type="ARBA" id="ARBA00023015"/>
    </source>
</evidence>
<keyword evidence="7" id="KW-1185">Reference proteome</keyword>
<keyword evidence="2" id="KW-0805">Transcription regulation</keyword>
<dbReference type="Pfam" id="PF00532">
    <property type="entry name" value="Peripla_BP_1"/>
    <property type="match status" value="1"/>
</dbReference>
<evidence type="ECO:0000313" key="7">
    <source>
        <dbReference type="Proteomes" id="UP001596113"/>
    </source>
</evidence>
<evidence type="ECO:0000313" key="6">
    <source>
        <dbReference type="EMBL" id="MFC5406240.1"/>
    </source>
</evidence>
<evidence type="ECO:0000256" key="4">
    <source>
        <dbReference type="ARBA" id="ARBA00023163"/>
    </source>
</evidence>
<dbReference type="SUPFAM" id="SSF53822">
    <property type="entry name" value="Periplasmic binding protein-like I"/>
    <property type="match status" value="1"/>
</dbReference>
<protein>
    <submittedName>
        <fullName evidence="6">GntR family transcriptional regulator</fullName>
    </submittedName>
</protein>
<dbReference type="InterPro" id="IPR036388">
    <property type="entry name" value="WH-like_DNA-bd_sf"/>
</dbReference>
<accession>A0ABW0HYB2</accession>
<dbReference type="EMBL" id="JBHSMI010000052">
    <property type="protein sequence ID" value="MFC5406240.1"/>
    <property type="molecule type" value="Genomic_DNA"/>
</dbReference>
<dbReference type="Pfam" id="PF00392">
    <property type="entry name" value="GntR"/>
    <property type="match status" value="1"/>
</dbReference>
<dbReference type="Gene3D" id="1.10.10.10">
    <property type="entry name" value="Winged helix-like DNA-binding domain superfamily/Winged helix DNA-binding domain"/>
    <property type="match status" value="1"/>
</dbReference>
<dbReference type="SUPFAM" id="SSF46785">
    <property type="entry name" value="Winged helix' DNA-binding domain"/>
    <property type="match status" value="1"/>
</dbReference>
<gene>
    <name evidence="6" type="ORF">ACFPOF_26160</name>
</gene>
<dbReference type="InterPro" id="IPR000524">
    <property type="entry name" value="Tscrpt_reg_HTH_GntR"/>
</dbReference>
<dbReference type="PANTHER" id="PTHR30146:SF95">
    <property type="entry name" value="RIBOSE OPERON REPRESSOR"/>
    <property type="match status" value="1"/>
</dbReference>
<dbReference type="CDD" id="cd07377">
    <property type="entry name" value="WHTH_GntR"/>
    <property type="match status" value="1"/>
</dbReference>
<dbReference type="CDD" id="cd06267">
    <property type="entry name" value="PBP1_LacI_sugar_binding-like"/>
    <property type="match status" value="1"/>
</dbReference>
<proteinExistence type="predicted"/>
<sequence>MKQKIPLYNQIQQYILNKIQSGVWKPHEQLPAERILADQFNVSRITAKNAITGLVSGGYLYRHRGRGTFVTDKKLSLPASAVENAMFIPSSKKIGLIMPWMEFKYQFSLISGIEFELSRRGYHLIFKRINDTDDGETSTIKELLDLPIDGLIVVASRAEYFQDDMLRLILEKFPLVFVEKYLRDIKVNGVHCDTEKVGYLMGQFLVSRQKQHIGYVSYPSQYTVGVRERFFGFQTALLEKGVPPLPGDRNLIISSEVVQGSNQLGPHGVPQEIMDFIQEHPELEAIAAADALIAQFIGRACWQLGRRDMTIVSCDEPSFAPECIMPAAYVDQSPAEIGIIAAQLMINVMERDTEALLRRVEPRLIEVNEIGHPPKTNLYHK</sequence>
<keyword evidence="4" id="KW-0804">Transcription</keyword>
<keyword evidence="3" id="KW-0238">DNA-binding</keyword>
<dbReference type="PANTHER" id="PTHR30146">
    <property type="entry name" value="LACI-RELATED TRANSCRIPTIONAL REPRESSOR"/>
    <property type="match status" value="1"/>
</dbReference>
<name>A0ABW0HYB2_9BACL</name>
<keyword evidence="1" id="KW-0678">Repressor</keyword>
<dbReference type="Proteomes" id="UP001596113">
    <property type="component" value="Unassembled WGS sequence"/>
</dbReference>
<dbReference type="InterPro" id="IPR001761">
    <property type="entry name" value="Peripla_BP/Lac1_sug-bd_dom"/>
</dbReference>
<comment type="caution">
    <text evidence="6">The sequence shown here is derived from an EMBL/GenBank/DDBJ whole genome shotgun (WGS) entry which is preliminary data.</text>
</comment>
<organism evidence="6 7">
    <name type="scientific">Cohnella soli</name>
    <dbReference type="NCBI Taxonomy" id="425005"/>
    <lineage>
        <taxon>Bacteria</taxon>
        <taxon>Bacillati</taxon>
        <taxon>Bacillota</taxon>
        <taxon>Bacilli</taxon>
        <taxon>Bacillales</taxon>
        <taxon>Paenibacillaceae</taxon>
        <taxon>Cohnella</taxon>
    </lineage>
</organism>
<dbReference type="Gene3D" id="3.40.50.2300">
    <property type="match status" value="2"/>
</dbReference>
<dbReference type="InterPro" id="IPR036390">
    <property type="entry name" value="WH_DNA-bd_sf"/>
</dbReference>